<feature type="domain" description="C2H2-type" evidence="9">
    <location>
        <begin position="325"/>
        <end position="352"/>
    </location>
</feature>
<accession>A0A183SZP3</accession>
<evidence type="ECO:0000313" key="11">
    <source>
        <dbReference type="Proteomes" id="UP000275846"/>
    </source>
</evidence>
<evidence type="ECO:0000256" key="2">
    <source>
        <dbReference type="ARBA" id="ARBA00022723"/>
    </source>
</evidence>
<evidence type="ECO:0000256" key="6">
    <source>
        <dbReference type="ARBA" id="ARBA00023242"/>
    </source>
</evidence>
<evidence type="ECO:0000313" key="12">
    <source>
        <dbReference type="WBParaSite" id="SSLN_0001005301-mRNA-1"/>
    </source>
</evidence>
<feature type="region of interest" description="Disordered" evidence="8">
    <location>
        <begin position="191"/>
        <end position="304"/>
    </location>
</feature>
<protein>
    <submittedName>
        <fullName evidence="12">C2H2-type domain-containing protein</fullName>
    </submittedName>
</protein>
<keyword evidence="2" id="KW-0479">Metal-binding</keyword>
<feature type="domain" description="C2H2-type" evidence="9">
    <location>
        <begin position="26"/>
        <end position="58"/>
    </location>
</feature>
<dbReference type="InterPro" id="IPR036236">
    <property type="entry name" value="Znf_C2H2_sf"/>
</dbReference>
<sequence>MHEASHNGTDRKINVSPFVTQGERPYKCKFCHKAFSQNGTLKRHYQTCKVALARGEEVSSDSIACPAPAIALPQLHRPPSYSPANMETPQQPAAPFVETPNTTRGELFDLFKTESPLQHLPTALTQRINFPSLLNVALPSPAQANGYSDSALLGQKIEGTLRRLIFDKASFPAQRLPPMPGSLPPFGPFVPRAEGSALPRHAKVVGREEEEEEEDGRYTVEAEGPEDLSSSRIWEKEEEIQEGPNAGANRQATKISHSDTSGRWHSILPTNHRNQPRYQTAASFSRSLVPSSPHRPRSADAVGAPDLLSATDDVLDSLTRLRHLFECKACGLFFREKALWKTHNSLHGPSSEQDSFVCSLCGQCLSDACAFALHFAEDHYQNSPGALRNRSSGENSSEDRTIADCSQTPTKPTAFSSPSSSASSASLSVSTAFHSHCGQDTRIPTTVTLSKGPETHPVQGHTETRAPDKDGGRNIRSGYWLSYNTDTLDASSSPLRSELHMDIE</sequence>
<keyword evidence="3" id="KW-0677">Repeat</keyword>
<feature type="compositionally biased region" description="Polar residues" evidence="8">
    <location>
        <begin position="263"/>
        <end position="290"/>
    </location>
</feature>
<evidence type="ECO:0000256" key="4">
    <source>
        <dbReference type="ARBA" id="ARBA00022771"/>
    </source>
</evidence>
<evidence type="ECO:0000256" key="7">
    <source>
        <dbReference type="PROSITE-ProRule" id="PRU00042"/>
    </source>
</evidence>
<dbReference type="PANTHER" id="PTHR16515:SF49">
    <property type="entry name" value="GASTRULA ZINC FINGER PROTEIN XLCGF49.1-LIKE-RELATED"/>
    <property type="match status" value="1"/>
</dbReference>
<evidence type="ECO:0000256" key="5">
    <source>
        <dbReference type="ARBA" id="ARBA00022833"/>
    </source>
</evidence>
<feature type="region of interest" description="Disordered" evidence="8">
    <location>
        <begin position="382"/>
        <end position="421"/>
    </location>
</feature>
<feature type="compositionally biased region" description="Polar residues" evidence="8">
    <location>
        <begin position="382"/>
        <end position="395"/>
    </location>
</feature>
<dbReference type="FunFam" id="3.30.160.60:FF:000110">
    <property type="entry name" value="Zinc finger protein-like"/>
    <property type="match status" value="1"/>
</dbReference>
<dbReference type="PROSITE" id="PS00028">
    <property type="entry name" value="ZINC_FINGER_C2H2_1"/>
    <property type="match status" value="2"/>
</dbReference>
<keyword evidence="6" id="KW-0539">Nucleus</keyword>
<organism evidence="12">
    <name type="scientific">Schistocephalus solidus</name>
    <name type="common">Tapeworm</name>
    <dbReference type="NCBI Taxonomy" id="70667"/>
    <lineage>
        <taxon>Eukaryota</taxon>
        <taxon>Metazoa</taxon>
        <taxon>Spiralia</taxon>
        <taxon>Lophotrochozoa</taxon>
        <taxon>Platyhelminthes</taxon>
        <taxon>Cestoda</taxon>
        <taxon>Eucestoda</taxon>
        <taxon>Diphyllobothriidea</taxon>
        <taxon>Diphyllobothriidae</taxon>
        <taxon>Schistocephalus</taxon>
    </lineage>
</organism>
<dbReference type="GO" id="GO:0005634">
    <property type="term" value="C:nucleus"/>
    <property type="evidence" value="ECO:0007669"/>
    <property type="project" value="UniProtKB-SubCell"/>
</dbReference>
<keyword evidence="5" id="KW-0862">Zinc</keyword>
<keyword evidence="11" id="KW-1185">Reference proteome</keyword>
<dbReference type="InterPro" id="IPR013087">
    <property type="entry name" value="Znf_C2H2_type"/>
</dbReference>
<name>A0A183SZP3_SCHSO</name>
<feature type="compositionally biased region" description="Low complexity" evidence="8">
    <location>
        <begin position="408"/>
        <end position="421"/>
    </location>
</feature>
<reference evidence="12" key="1">
    <citation type="submission" date="2016-06" db="UniProtKB">
        <authorList>
            <consortium name="WormBaseParasite"/>
        </authorList>
    </citation>
    <scope>IDENTIFICATION</scope>
</reference>
<dbReference type="Gene3D" id="3.30.160.60">
    <property type="entry name" value="Classic Zinc Finger"/>
    <property type="match status" value="2"/>
</dbReference>
<dbReference type="SUPFAM" id="SSF57667">
    <property type="entry name" value="beta-beta-alpha zinc fingers"/>
    <property type="match status" value="1"/>
</dbReference>
<dbReference type="PANTHER" id="PTHR16515">
    <property type="entry name" value="PR DOMAIN ZINC FINGER PROTEIN"/>
    <property type="match status" value="1"/>
</dbReference>
<evidence type="ECO:0000256" key="3">
    <source>
        <dbReference type="ARBA" id="ARBA00022737"/>
    </source>
</evidence>
<keyword evidence="4 7" id="KW-0863">Zinc-finger</keyword>
<dbReference type="AlphaFoldDB" id="A0A183SZP3"/>
<dbReference type="Proteomes" id="UP000275846">
    <property type="component" value="Unassembled WGS sequence"/>
</dbReference>
<feature type="region of interest" description="Disordered" evidence="8">
    <location>
        <begin position="443"/>
        <end position="473"/>
    </location>
</feature>
<dbReference type="Pfam" id="PF00096">
    <property type="entry name" value="zf-C2H2"/>
    <property type="match status" value="1"/>
</dbReference>
<dbReference type="EMBL" id="UYSU01035399">
    <property type="protein sequence ID" value="VDL96076.1"/>
    <property type="molecule type" value="Genomic_DNA"/>
</dbReference>
<gene>
    <name evidence="10" type="ORF">SSLN_LOCUS9691</name>
</gene>
<dbReference type="WBParaSite" id="SSLN_0001005301-mRNA-1">
    <property type="protein sequence ID" value="SSLN_0001005301-mRNA-1"/>
    <property type="gene ID" value="SSLN_0001005301"/>
</dbReference>
<dbReference type="OrthoDB" id="6287300at2759"/>
<evidence type="ECO:0000313" key="10">
    <source>
        <dbReference type="EMBL" id="VDL96076.1"/>
    </source>
</evidence>
<evidence type="ECO:0000256" key="8">
    <source>
        <dbReference type="SAM" id="MobiDB-lite"/>
    </source>
</evidence>
<evidence type="ECO:0000256" key="1">
    <source>
        <dbReference type="ARBA" id="ARBA00004123"/>
    </source>
</evidence>
<evidence type="ECO:0000259" key="9">
    <source>
        <dbReference type="PROSITE" id="PS50157"/>
    </source>
</evidence>
<dbReference type="InterPro" id="IPR050331">
    <property type="entry name" value="Zinc_finger"/>
</dbReference>
<dbReference type="PROSITE" id="PS50157">
    <property type="entry name" value="ZINC_FINGER_C2H2_2"/>
    <property type="match status" value="2"/>
</dbReference>
<dbReference type="GO" id="GO:0008270">
    <property type="term" value="F:zinc ion binding"/>
    <property type="evidence" value="ECO:0007669"/>
    <property type="project" value="UniProtKB-KW"/>
</dbReference>
<dbReference type="GO" id="GO:0010468">
    <property type="term" value="P:regulation of gene expression"/>
    <property type="evidence" value="ECO:0007669"/>
    <property type="project" value="TreeGrafter"/>
</dbReference>
<comment type="subcellular location">
    <subcellularLocation>
        <location evidence="1">Nucleus</location>
    </subcellularLocation>
</comment>
<dbReference type="STRING" id="70667.A0A183SZP3"/>
<proteinExistence type="predicted"/>
<feature type="compositionally biased region" description="Basic and acidic residues" evidence="8">
    <location>
        <begin position="462"/>
        <end position="473"/>
    </location>
</feature>
<dbReference type="SMART" id="SM00355">
    <property type="entry name" value="ZnF_C2H2"/>
    <property type="match status" value="3"/>
</dbReference>
<reference evidence="10 11" key="2">
    <citation type="submission" date="2018-11" db="EMBL/GenBank/DDBJ databases">
        <authorList>
            <consortium name="Pathogen Informatics"/>
        </authorList>
    </citation>
    <scope>NUCLEOTIDE SEQUENCE [LARGE SCALE GENOMIC DNA]</scope>
    <source>
        <strain evidence="10 11">NST_G2</strain>
    </source>
</reference>